<keyword evidence="1" id="KW-0969">Cilium</keyword>
<dbReference type="Proteomes" id="UP001596442">
    <property type="component" value="Unassembled WGS sequence"/>
</dbReference>
<keyword evidence="1" id="KW-0966">Cell projection</keyword>
<proteinExistence type="predicted"/>
<dbReference type="EMBL" id="JBHSWW010000019">
    <property type="protein sequence ID" value="MFC6752404.1"/>
    <property type="molecule type" value="Genomic_DNA"/>
</dbReference>
<organism evidence="1 2">
    <name type="scientific">Halorubrum tibetense</name>
    <dbReference type="NCBI Taxonomy" id="175631"/>
    <lineage>
        <taxon>Archaea</taxon>
        <taxon>Methanobacteriati</taxon>
        <taxon>Methanobacteriota</taxon>
        <taxon>Stenosarchaea group</taxon>
        <taxon>Halobacteria</taxon>
        <taxon>Halobacteriales</taxon>
        <taxon>Haloferacaceae</taxon>
        <taxon>Halorubrum</taxon>
    </lineage>
</organism>
<dbReference type="InterPro" id="IPR055809">
    <property type="entry name" value="DUF7385"/>
</dbReference>
<dbReference type="AlphaFoldDB" id="A0ABD5S7B5"/>
<accession>A0ABD5S7B5</accession>
<comment type="caution">
    <text evidence="1">The sequence shown here is derived from an EMBL/GenBank/DDBJ whole genome shotgun (WGS) entry which is preliminary data.</text>
</comment>
<gene>
    <name evidence="1" type="ORF">ACFQEU_02795</name>
</gene>
<protein>
    <submittedName>
        <fullName evidence="1">Flagella cluster protein</fullName>
    </submittedName>
</protein>
<keyword evidence="1" id="KW-0282">Flagellum</keyword>
<sequence length="75" mass="8772">MSGFDVHDHRHALKQLRDTGETSLWENRKAITCPVCDEPFDRLFITRSPAARFPENDGSRFCLLRGNDEIQLFRH</sequence>
<evidence type="ECO:0000313" key="1">
    <source>
        <dbReference type="EMBL" id="MFC6752404.1"/>
    </source>
</evidence>
<dbReference type="Pfam" id="PF24110">
    <property type="entry name" value="DUF7385"/>
    <property type="match status" value="1"/>
</dbReference>
<keyword evidence="2" id="KW-1185">Reference proteome</keyword>
<evidence type="ECO:0000313" key="2">
    <source>
        <dbReference type="Proteomes" id="UP001596442"/>
    </source>
</evidence>
<reference evidence="1 2" key="1">
    <citation type="journal article" date="2019" name="Int. J. Syst. Evol. Microbiol.">
        <title>The Global Catalogue of Microorganisms (GCM) 10K type strain sequencing project: providing services to taxonomists for standard genome sequencing and annotation.</title>
        <authorList>
            <consortium name="The Broad Institute Genomics Platform"/>
            <consortium name="The Broad Institute Genome Sequencing Center for Infectious Disease"/>
            <person name="Wu L."/>
            <person name="Ma J."/>
        </authorList>
    </citation>
    <scope>NUCLEOTIDE SEQUENCE [LARGE SCALE GENOMIC DNA]</scope>
    <source>
        <strain evidence="1 2">CGMCC 1.3239</strain>
    </source>
</reference>
<name>A0ABD5S7B5_9EURY</name>
<dbReference type="RefSeq" id="WP_379779075.1">
    <property type="nucleotide sequence ID" value="NZ_JBHSWW010000019.1"/>
</dbReference>